<dbReference type="STRING" id="1182543.W9XMY1"/>
<dbReference type="eggNOG" id="ENOG502SQNE">
    <property type="taxonomic scope" value="Eukaryota"/>
</dbReference>
<feature type="transmembrane region" description="Helical" evidence="2">
    <location>
        <begin position="156"/>
        <end position="173"/>
    </location>
</feature>
<feature type="transmembrane region" description="Helical" evidence="2">
    <location>
        <begin position="309"/>
        <end position="331"/>
    </location>
</feature>
<reference evidence="3 4" key="1">
    <citation type="submission" date="2013-03" db="EMBL/GenBank/DDBJ databases">
        <title>The Genome Sequence of Cladophialophora psammophila CBS 110553.</title>
        <authorList>
            <consortium name="The Broad Institute Genomics Platform"/>
            <person name="Cuomo C."/>
            <person name="de Hoog S."/>
            <person name="Gorbushina A."/>
            <person name="Walker B."/>
            <person name="Young S.K."/>
            <person name="Zeng Q."/>
            <person name="Gargeya S."/>
            <person name="Fitzgerald M."/>
            <person name="Haas B."/>
            <person name="Abouelleil A."/>
            <person name="Allen A.W."/>
            <person name="Alvarado L."/>
            <person name="Arachchi H.M."/>
            <person name="Berlin A.M."/>
            <person name="Chapman S.B."/>
            <person name="Gainer-Dewar J."/>
            <person name="Goldberg J."/>
            <person name="Griggs A."/>
            <person name="Gujja S."/>
            <person name="Hansen M."/>
            <person name="Howarth C."/>
            <person name="Imamovic A."/>
            <person name="Ireland A."/>
            <person name="Larimer J."/>
            <person name="McCowan C."/>
            <person name="Murphy C."/>
            <person name="Pearson M."/>
            <person name="Poon T.W."/>
            <person name="Priest M."/>
            <person name="Roberts A."/>
            <person name="Saif S."/>
            <person name="Shea T."/>
            <person name="Sisk P."/>
            <person name="Sykes S."/>
            <person name="Wortman J."/>
            <person name="Nusbaum C."/>
            <person name="Birren B."/>
        </authorList>
    </citation>
    <scope>NUCLEOTIDE SEQUENCE [LARGE SCALE GENOMIC DNA]</scope>
    <source>
        <strain evidence="3 4">CBS 110553</strain>
    </source>
</reference>
<dbReference type="OrthoDB" id="125546at2759"/>
<proteinExistence type="predicted"/>
<evidence type="ECO:0000256" key="1">
    <source>
        <dbReference type="SAM" id="MobiDB-lite"/>
    </source>
</evidence>
<dbReference type="AlphaFoldDB" id="W9XMY1"/>
<keyword evidence="4" id="KW-1185">Reference proteome</keyword>
<dbReference type="GeneID" id="19190235"/>
<dbReference type="Pfam" id="PF13367">
    <property type="entry name" value="PrsW-protease"/>
    <property type="match status" value="1"/>
</dbReference>
<comment type="caution">
    <text evidence="3">The sequence shown here is derived from an EMBL/GenBank/DDBJ whole genome shotgun (WGS) entry which is preliminary data.</text>
</comment>
<name>W9XMY1_9EURO</name>
<dbReference type="EMBL" id="AMGX01000007">
    <property type="protein sequence ID" value="EXJ71709.1"/>
    <property type="molecule type" value="Genomic_DNA"/>
</dbReference>
<dbReference type="PANTHER" id="PTHR36844">
    <property type="entry name" value="PROTEASE PRSW"/>
    <property type="match status" value="1"/>
</dbReference>
<accession>W9XMY1</accession>
<feature type="transmembrane region" description="Helical" evidence="2">
    <location>
        <begin position="53"/>
        <end position="72"/>
    </location>
</feature>
<feature type="transmembrane region" description="Helical" evidence="2">
    <location>
        <begin position="343"/>
        <end position="364"/>
    </location>
</feature>
<dbReference type="RefSeq" id="XP_007744308.1">
    <property type="nucleotide sequence ID" value="XM_007746118.1"/>
</dbReference>
<evidence type="ECO:0000256" key="2">
    <source>
        <dbReference type="SAM" id="Phobius"/>
    </source>
</evidence>
<protein>
    <submittedName>
        <fullName evidence="3">Uncharacterized protein</fullName>
    </submittedName>
</protein>
<organism evidence="3 4">
    <name type="scientific">Cladophialophora psammophila CBS 110553</name>
    <dbReference type="NCBI Taxonomy" id="1182543"/>
    <lineage>
        <taxon>Eukaryota</taxon>
        <taxon>Fungi</taxon>
        <taxon>Dikarya</taxon>
        <taxon>Ascomycota</taxon>
        <taxon>Pezizomycotina</taxon>
        <taxon>Eurotiomycetes</taxon>
        <taxon>Chaetothyriomycetidae</taxon>
        <taxon>Chaetothyriales</taxon>
        <taxon>Herpotrichiellaceae</taxon>
        <taxon>Cladophialophora</taxon>
    </lineage>
</organism>
<keyword evidence="2" id="KW-1133">Transmembrane helix</keyword>
<feature type="region of interest" description="Disordered" evidence="1">
    <location>
        <begin position="1"/>
        <end position="25"/>
    </location>
</feature>
<dbReference type="GO" id="GO:0008233">
    <property type="term" value="F:peptidase activity"/>
    <property type="evidence" value="ECO:0007669"/>
    <property type="project" value="InterPro"/>
</dbReference>
<sequence>MSDTPTHPKDKRSTTPASHGKDGLLRKETIQPRVQKAPFLQRLPFLVEARTKLPLIGGLLLTCSPSIYLYSLETSPDDHHQRTDLNVLVWTYILTGTVGIAVAMLVQSLLAYLLAFICFNGHTNATTYLAEMMENEHDDIKNEAHRRRRLEMSRRPGYWVFMLLFSFVAAGLVEEVVKYIATTTMLGLLAQRSPSSHGGRIGSARDHITVAVSAGLGFATVENIVFFSAAARRRKPVGGAAPAAPNESQKAAMLALMTAVERVLLGIPGHAMTAALIGVNMLVRGHQQHHLGHGHDFSGASKMMSSAWLVVRDSVLFHGCSNFVLFAVSAAEGNVGWVHPRRARTACFVLAVLVGLQAVLALVLRARLCRCGLC</sequence>
<gene>
    <name evidence="3" type="ORF">A1O5_05517</name>
</gene>
<keyword evidence="2" id="KW-0472">Membrane</keyword>
<dbReference type="HOGENOM" id="CLU_051200_0_0_1"/>
<evidence type="ECO:0000313" key="3">
    <source>
        <dbReference type="EMBL" id="EXJ71709.1"/>
    </source>
</evidence>
<feature type="transmembrane region" description="Helical" evidence="2">
    <location>
        <begin position="92"/>
        <end position="119"/>
    </location>
</feature>
<dbReference type="Proteomes" id="UP000019471">
    <property type="component" value="Unassembled WGS sequence"/>
</dbReference>
<keyword evidence="2" id="KW-0812">Transmembrane</keyword>
<dbReference type="InterPro" id="IPR026898">
    <property type="entry name" value="PrsW"/>
</dbReference>
<dbReference type="PANTHER" id="PTHR36844:SF1">
    <property type="entry name" value="PROTEASE PRSW"/>
    <property type="match status" value="1"/>
</dbReference>
<evidence type="ECO:0000313" key="4">
    <source>
        <dbReference type="Proteomes" id="UP000019471"/>
    </source>
</evidence>